<dbReference type="PROSITE" id="PS50893">
    <property type="entry name" value="ABC_TRANSPORTER_2"/>
    <property type="match status" value="1"/>
</dbReference>
<accession>A0A238UYI4</accession>
<gene>
    <name evidence="6" type="ORF">SAMN06265355_101643</name>
</gene>
<dbReference type="GO" id="GO:0022857">
    <property type="term" value="F:transmembrane transporter activity"/>
    <property type="evidence" value="ECO:0007669"/>
    <property type="project" value="TreeGrafter"/>
</dbReference>
<evidence type="ECO:0000256" key="1">
    <source>
        <dbReference type="ARBA" id="ARBA00005417"/>
    </source>
</evidence>
<evidence type="ECO:0000256" key="4">
    <source>
        <dbReference type="ARBA" id="ARBA00022840"/>
    </source>
</evidence>
<dbReference type="InterPro" id="IPR017911">
    <property type="entry name" value="MacB-like_ATP-bd"/>
</dbReference>
<dbReference type="GO" id="GO:0005886">
    <property type="term" value="C:plasma membrane"/>
    <property type="evidence" value="ECO:0007669"/>
    <property type="project" value="TreeGrafter"/>
</dbReference>
<dbReference type="Proteomes" id="UP000198420">
    <property type="component" value="Unassembled WGS sequence"/>
</dbReference>
<evidence type="ECO:0000256" key="3">
    <source>
        <dbReference type="ARBA" id="ARBA00022741"/>
    </source>
</evidence>
<dbReference type="InterPro" id="IPR017871">
    <property type="entry name" value="ABC_transporter-like_CS"/>
</dbReference>
<dbReference type="PROSITE" id="PS00211">
    <property type="entry name" value="ABC_TRANSPORTER_1"/>
    <property type="match status" value="1"/>
</dbReference>
<dbReference type="InterPro" id="IPR003593">
    <property type="entry name" value="AAA+_ATPase"/>
</dbReference>
<dbReference type="PANTHER" id="PTHR24220">
    <property type="entry name" value="IMPORT ATP-BINDING PROTEIN"/>
    <property type="match status" value="1"/>
</dbReference>
<dbReference type="InterPro" id="IPR003439">
    <property type="entry name" value="ABC_transporter-like_ATP-bd"/>
</dbReference>
<dbReference type="RefSeq" id="WP_218825911.1">
    <property type="nucleotide sequence ID" value="NZ_FZNP01000001.1"/>
</dbReference>
<keyword evidence="3" id="KW-0547">Nucleotide-binding</keyword>
<dbReference type="GO" id="GO:0016887">
    <property type="term" value="F:ATP hydrolysis activity"/>
    <property type="evidence" value="ECO:0007669"/>
    <property type="project" value="InterPro"/>
</dbReference>
<keyword evidence="4 6" id="KW-0067">ATP-binding</keyword>
<dbReference type="SMART" id="SM00382">
    <property type="entry name" value="AAA"/>
    <property type="match status" value="1"/>
</dbReference>
<reference evidence="7" key="1">
    <citation type="submission" date="2017-06" db="EMBL/GenBank/DDBJ databases">
        <authorList>
            <person name="Varghese N."/>
            <person name="Submissions S."/>
        </authorList>
    </citation>
    <scope>NUCLEOTIDE SEQUENCE [LARGE SCALE GENOMIC DNA]</scope>
    <source>
        <strain evidence="7">DSM 44485</strain>
    </source>
</reference>
<dbReference type="GO" id="GO:0005524">
    <property type="term" value="F:ATP binding"/>
    <property type="evidence" value="ECO:0007669"/>
    <property type="project" value="UniProtKB-KW"/>
</dbReference>
<dbReference type="EMBL" id="FZNP01000001">
    <property type="protein sequence ID" value="SNR27270.1"/>
    <property type="molecule type" value="Genomic_DNA"/>
</dbReference>
<comment type="similarity">
    <text evidence="1">Belongs to the ABC transporter superfamily.</text>
</comment>
<keyword evidence="2" id="KW-0813">Transport</keyword>
<evidence type="ECO:0000313" key="6">
    <source>
        <dbReference type="EMBL" id="SNR27270.1"/>
    </source>
</evidence>
<dbReference type="SUPFAM" id="SSF52540">
    <property type="entry name" value="P-loop containing nucleoside triphosphate hydrolases"/>
    <property type="match status" value="1"/>
</dbReference>
<sequence>MTEAVLQANELYRFYRAGDEETLALRGVSLAVEAGEFVAVTGPSGSGKSTLLACMAALDEPDGGAVRVSGIRISHRPQAERTSLRARLVGMLFQSGNLLEHLTVRANIDLAQRLAGRRDSGRRDALLEELGLADRDRSRPAQLSGGEAARAGLAVALANRPAVLLADEPTGELDRRTEDRVLGLLRRQAEHGAAVVVASHSPAVAAAADRTITLEDGRRT</sequence>
<dbReference type="Gene3D" id="3.40.50.300">
    <property type="entry name" value="P-loop containing nucleotide triphosphate hydrolases"/>
    <property type="match status" value="1"/>
</dbReference>
<evidence type="ECO:0000259" key="5">
    <source>
        <dbReference type="PROSITE" id="PS50893"/>
    </source>
</evidence>
<proteinExistence type="inferred from homology"/>
<dbReference type="InterPro" id="IPR027417">
    <property type="entry name" value="P-loop_NTPase"/>
</dbReference>
<evidence type="ECO:0000313" key="7">
    <source>
        <dbReference type="Proteomes" id="UP000198420"/>
    </source>
</evidence>
<keyword evidence="7" id="KW-1185">Reference proteome</keyword>
<organism evidence="6 7">
    <name type="scientific">Actinomadura mexicana</name>
    <dbReference type="NCBI Taxonomy" id="134959"/>
    <lineage>
        <taxon>Bacteria</taxon>
        <taxon>Bacillati</taxon>
        <taxon>Actinomycetota</taxon>
        <taxon>Actinomycetes</taxon>
        <taxon>Streptosporangiales</taxon>
        <taxon>Thermomonosporaceae</taxon>
        <taxon>Actinomadura</taxon>
    </lineage>
</organism>
<dbReference type="CDD" id="cd03255">
    <property type="entry name" value="ABC_MJ0796_LolCDE_FtsE"/>
    <property type="match status" value="1"/>
</dbReference>
<dbReference type="AlphaFoldDB" id="A0A238UYI4"/>
<feature type="domain" description="ABC transporter" evidence="5">
    <location>
        <begin position="6"/>
        <end position="220"/>
    </location>
</feature>
<name>A0A238UYI4_9ACTN</name>
<protein>
    <submittedName>
        <fullName evidence="6">Putative ABC transport system ATP-binding protein</fullName>
    </submittedName>
</protein>
<dbReference type="InterPro" id="IPR015854">
    <property type="entry name" value="ABC_transpr_LolD-like"/>
</dbReference>
<dbReference type="Pfam" id="PF00005">
    <property type="entry name" value="ABC_tran"/>
    <property type="match status" value="1"/>
</dbReference>
<dbReference type="PANTHER" id="PTHR24220:SF689">
    <property type="entry name" value="LIPOPROTEIN-RELEASING SYSTEM ATP-BINDING PROTEIN LOLD"/>
    <property type="match status" value="1"/>
</dbReference>
<evidence type="ECO:0000256" key="2">
    <source>
        <dbReference type="ARBA" id="ARBA00022448"/>
    </source>
</evidence>